<protein>
    <submittedName>
        <fullName evidence="2">Uncharacterized protein</fullName>
    </submittedName>
</protein>
<organism evidence="2 3">
    <name type="scientific">Corchorus capsularis</name>
    <name type="common">Jute</name>
    <dbReference type="NCBI Taxonomy" id="210143"/>
    <lineage>
        <taxon>Eukaryota</taxon>
        <taxon>Viridiplantae</taxon>
        <taxon>Streptophyta</taxon>
        <taxon>Embryophyta</taxon>
        <taxon>Tracheophyta</taxon>
        <taxon>Spermatophyta</taxon>
        <taxon>Magnoliopsida</taxon>
        <taxon>eudicotyledons</taxon>
        <taxon>Gunneridae</taxon>
        <taxon>Pentapetalae</taxon>
        <taxon>rosids</taxon>
        <taxon>malvids</taxon>
        <taxon>Malvales</taxon>
        <taxon>Malvaceae</taxon>
        <taxon>Grewioideae</taxon>
        <taxon>Apeibeae</taxon>
        <taxon>Corchorus</taxon>
    </lineage>
</organism>
<keyword evidence="3" id="KW-1185">Reference proteome</keyword>
<evidence type="ECO:0000313" key="3">
    <source>
        <dbReference type="Proteomes" id="UP000188268"/>
    </source>
</evidence>
<dbReference type="AlphaFoldDB" id="A0A1R3J1P2"/>
<sequence length="39" mass="4538">MTRKKRESPFKNCGPSPQRSETANGRFCTCFNSNPRFEQ</sequence>
<gene>
    <name evidence="2" type="ORF">CCACVL1_08246</name>
</gene>
<feature type="non-terminal residue" evidence="2">
    <location>
        <position position="39"/>
    </location>
</feature>
<feature type="region of interest" description="Disordered" evidence="1">
    <location>
        <begin position="1"/>
        <end position="24"/>
    </location>
</feature>
<accession>A0A1R3J1P2</accession>
<evidence type="ECO:0000256" key="1">
    <source>
        <dbReference type="SAM" id="MobiDB-lite"/>
    </source>
</evidence>
<reference evidence="2 3" key="1">
    <citation type="submission" date="2013-09" db="EMBL/GenBank/DDBJ databases">
        <title>Corchorus capsularis genome sequencing.</title>
        <authorList>
            <person name="Alam M."/>
            <person name="Haque M.S."/>
            <person name="Islam M.S."/>
            <person name="Emdad E.M."/>
            <person name="Islam M.M."/>
            <person name="Ahmed B."/>
            <person name="Halim A."/>
            <person name="Hossen Q.M.M."/>
            <person name="Hossain M.Z."/>
            <person name="Ahmed R."/>
            <person name="Khan M.M."/>
            <person name="Islam R."/>
            <person name="Rashid M.M."/>
            <person name="Khan S.A."/>
            <person name="Rahman M.S."/>
            <person name="Alam M."/>
        </authorList>
    </citation>
    <scope>NUCLEOTIDE SEQUENCE [LARGE SCALE GENOMIC DNA]</scope>
    <source>
        <strain evidence="3">cv. CVL-1</strain>
        <tissue evidence="2">Whole seedling</tissue>
    </source>
</reference>
<proteinExistence type="predicted"/>
<name>A0A1R3J1P2_COCAP</name>
<comment type="caution">
    <text evidence="2">The sequence shown here is derived from an EMBL/GenBank/DDBJ whole genome shotgun (WGS) entry which is preliminary data.</text>
</comment>
<evidence type="ECO:0000313" key="2">
    <source>
        <dbReference type="EMBL" id="OMO88710.1"/>
    </source>
</evidence>
<dbReference type="Proteomes" id="UP000188268">
    <property type="component" value="Unassembled WGS sequence"/>
</dbReference>
<dbReference type="EMBL" id="AWWV01008940">
    <property type="protein sequence ID" value="OMO88710.1"/>
    <property type="molecule type" value="Genomic_DNA"/>
</dbReference>
<dbReference type="Gramene" id="OMO88710">
    <property type="protein sequence ID" value="OMO88710"/>
    <property type="gene ID" value="CCACVL1_08246"/>
</dbReference>